<dbReference type="EMBL" id="PPEG02000015">
    <property type="protein sequence ID" value="PWN57998.1"/>
    <property type="molecule type" value="Genomic_DNA"/>
</dbReference>
<dbReference type="GO" id="GO:0003677">
    <property type="term" value="F:DNA binding"/>
    <property type="evidence" value="ECO:0007669"/>
    <property type="project" value="UniProtKB-KW"/>
</dbReference>
<proteinExistence type="predicted"/>
<name>A0A316WG58_9FLAO</name>
<accession>A0A316WG58</accession>
<dbReference type="RefSeq" id="WP_103234864.1">
    <property type="nucleotide sequence ID" value="NZ_PPEG02000015.1"/>
</dbReference>
<gene>
    <name evidence="1" type="ORF">C1634_024995</name>
</gene>
<dbReference type="AlphaFoldDB" id="A0A316WG58"/>
<reference evidence="1 2" key="1">
    <citation type="submission" date="2018-04" db="EMBL/GenBank/DDBJ databases">
        <title>Chryseobacterium oncorhynchi 701B-08T from rainbow trout, and Chryseobacterium viscerum 687B-08T from diseased fish.</title>
        <authorList>
            <person name="Jeong J.-J."/>
            <person name="Lee Y.J."/>
            <person name="Pathiraja D."/>
            <person name="Park B."/>
            <person name="Choi I.-G."/>
            <person name="Kim K.D."/>
        </authorList>
    </citation>
    <scope>NUCLEOTIDE SEQUENCE [LARGE SCALE GENOMIC DNA]</scope>
    <source>
        <strain evidence="1 2">687B-08</strain>
    </source>
</reference>
<keyword evidence="1" id="KW-0238">DNA-binding</keyword>
<comment type="caution">
    <text evidence="1">The sequence shown here is derived from an EMBL/GenBank/DDBJ whole genome shotgun (WGS) entry which is preliminary data.</text>
</comment>
<sequence length="89" mass="10687">MENITSADLYDLKIEIINEFKKIVAEEIFKHSSAENEFEWLRSKSIRKIMNIAPATLQNLRISEKIRYKKVMGSYYYNKKDLYKLFESE</sequence>
<dbReference type="PANTHER" id="PTHR34585">
    <property type="match status" value="1"/>
</dbReference>
<dbReference type="PANTHER" id="PTHR34585:SF22">
    <property type="entry name" value="HELIX-TURN-HELIX DOMAIN-CONTAINING PROTEIN"/>
    <property type="match status" value="1"/>
</dbReference>
<protein>
    <submittedName>
        <fullName evidence="1">DNA-binding protein</fullName>
    </submittedName>
</protein>
<evidence type="ECO:0000313" key="2">
    <source>
        <dbReference type="Proteomes" id="UP000236413"/>
    </source>
</evidence>
<organism evidence="1 2">
    <name type="scientific">Chryseobacterium viscerum</name>
    <dbReference type="NCBI Taxonomy" id="1037377"/>
    <lineage>
        <taxon>Bacteria</taxon>
        <taxon>Pseudomonadati</taxon>
        <taxon>Bacteroidota</taxon>
        <taxon>Flavobacteriia</taxon>
        <taxon>Flavobacteriales</taxon>
        <taxon>Weeksellaceae</taxon>
        <taxon>Chryseobacterium group</taxon>
        <taxon>Chryseobacterium</taxon>
    </lineage>
</organism>
<evidence type="ECO:0000313" key="1">
    <source>
        <dbReference type="EMBL" id="PWN57998.1"/>
    </source>
</evidence>
<dbReference type="Proteomes" id="UP000236413">
    <property type="component" value="Unassembled WGS sequence"/>
</dbReference>